<dbReference type="Gene3D" id="1.10.287.130">
    <property type="match status" value="1"/>
</dbReference>
<organism evidence="11 12">
    <name type="scientific">Neoaquamicrobium sediminum</name>
    <dbReference type="NCBI Taxonomy" id="1849104"/>
    <lineage>
        <taxon>Bacteria</taxon>
        <taxon>Pseudomonadati</taxon>
        <taxon>Pseudomonadota</taxon>
        <taxon>Alphaproteobacteria</taxon>
        <taxon>Hyphomicrobiales</taxon>
        <taxon>Phyllobacteriaceae</taxon>
        <taxon>Neoaquamicrobium</taxon>
    </lineage>
</organism>
<dbReference type="InterPro" id="IPR005467">
    <property type="entry name" value="His_kinase_dom"/>
</dbReference>
<feature type="domain" description="PAS" evidence="9">
    <location>
        <begin position="703"/>
        <end position="757"/>
    </location>
</feature>
<dbReference type="InterPro" id="IPR035965">
    <property type="entry name" value="PAS-like_dom_sf"/>
</dbReference>
<dbReference type="InterPro" id="IPR003594">
    <property type="entry name" value="HATPase_dom"/>
</dbReference>
<dbReference type="InterPro" id="IPR004358">
    <property type="entry name" value="Sig_transdc_His_kin-like_C"/>
</dbReference>
<evidence type="ECO:0000256" key="4">
    <source>
        <dbReference type="ARBA" id="ARBA00023012"/>
    </source>
</evidence>
<gene>
    <name evidence="11" type="ORF">V1479_15530</name>
</gene>
<feature type="domain" description="Response regulatory" evidence="8">
    <location>
        <begin position="1082"/>
        <end position="1203"/>
    </location>
</feature>
<evidence type="ECO:0000256" key="5">
    <source>
        <dbReference type="PROSITE-ProRule" id="PRU00169"/>
    </source>
</evidence>
<dbReference type="CDD" id="cd00130">
    <property type="entry name" value="PAS"/>
    <property type="match status" value="2"/>
</dbReference>
<dbReference type="CDD" id="cd16922">
    <property type="entry name" value="HATPase_EvgS-ArcB-TorS-like"/>
    <property type="match status" value="1"/>
</dbReference>
<dbReference type="InterPro" id="IPR000700">
    <property type="entry name" value="PAS-assoc_C"/>
</dbReference>
<dbReference type="Gene3D" id="3.30.450.20">
    <property type="entry name" value="PAS domain"/>
    <property type="match status" value="6"/>
</dbReference>
<dbReference type="Pfam" id="PF12860">
    <property type="entry name" value="PAS_7"/>
    <property type="match status" value="3"/>
</dbReference>
<evidence type="ECO:0000256" key="6">
    <source>
        <dbReference type="SAM" id="MobiDB-lite"/>
    </source>
</evidence>
<feature type="domain" description="Histidine kinase" evidence="7">
    <location>
        <begin position="844"/>
        <end position="1064"/>
    </location>
</feature>
<sequence>MVVREGRGAPETTEAASSSGGPGENAGADSVALLSLEADWFWETDAQHRITYLSKGYREATGIDPARVLGRSRLDSLLEGTRPDDQPGSQLDDLRAKRPFAGYVYVIRDAGGNRRSLSISGVPRADTDGTFVGYRGVGRNVTALAETLGAVIPPGGSDSALDAARVEAEQARSRMQAAIDALSDGFVIWDKSDRLLAFNTAFARQFAFLPNLRTGRGFRELLLDFAQTGIVEEAKGREAAWVEELVVNRSAELGQDIVFQTHDGRWMMRRDILAENGDRVGIRKDITEFKRREAELDKAKKQAETLLGDLQSTLDSLDMGVVLLDPELNAEMINKAFYDIWKLTPDDVSVGSPFRALMDINRHTGIYKVADQEWEDYVAYRLDEIRGEGGVPPREFQRGDGQTLIYSVTMLSGGKRLVSYFDITAIKDREEQLAKALEQARLAEAVINSVPNPIFVKDEKLNFVMVNEAFAAFHDATPGELIGRGAADIVGADNAGLFEDSEKQVLRTGEIYEVQEEFDISGSEGSRIVRKNRVRTASGRDYIAGSIFDVTEMKRRERESQKARDYLAGVLESFPAGVIIYDSNDRFVLANRMLQDMLPELVLTWQRGCTYREAIELGHSFGYFRACGDPEVDALYDSDYEGWVEGYMRRHELPHAVFERRNPDGRWYQALDTRMPDGSFIGIRLDITDLKDREAALKASMEQIELFKHVLDDLPVSTYVKTDALAFEFVNKAWCEITGVAKEEAIGKTDRDFFGEEGEGFAGRDLKVLESGIMDETEEMLTRRDGTVRQLIAKKSRLVGGNGKVHLIGSSTDITELKQREAELQEAQRKAVLADRAKSEFLANMSHEIRTPMNGVLGMAELLAKSDLDSRQKTFTDIIVKSGNALLTIINDILDFSKIDAGQLVLDPAPFHLAEAIEDVATLVSARAKEKDLELIVRVQPGLHDHYVGDVGRIRQIITNLLGNAVKFTDSGHVLVDVTGEEAGNDTTLRVSVTDTGIGIPEDKLAQVFDKFSQVDASSTRRHEGTGLGLAITSRLVAMMDGEMGVNSREGEGSTFWFTMMLPRTGKSGKERAMPIDVSGARVLVIDDNAVNRTILLEQLGSWGFDACAAQSGQEGISVLNAVAGLGLHVDCVVLDYQMPGMTGGDVARVIRATPQIAGTPIVMLTSVDQSLGQATYRSLDIDAHLIKPARSSALLEALVSAIQKFRGHAPDPAAEAAPAPALEAAVPAVAAPRPELRIARRPATGEHRIDILVAEDNEVNQLVFTQILGETGHSYEIVSNGKQAVEGYRTMKPSMILMDVSMPEMNGLEATARIRELEALSGEHVPIIGVTAHALKGDRERCLEAGMDDYLSKPISPKTLMQKIERWMGGTLQAGHLAG</sequence>
<dbReference type="SMART" id="SM00086">
    <property type="entry name" value="PAC"/>
    <property type="match status" value="3"/>
</dbReference>
<dbReference type="Gene3D" id="3.40.50.2300">
    <property type="match status" value="2"/>
</dbReference>
<evidence type="ECO:0000313" key="12">
    <source>
        <dbReference type="Proteomes" id="UP001559025"/>
    </source>
</evidence>
<reference evidence="11 12" key="1">
    <citation type="submission" date="2024-01" db="EMBL/GenBank/DDBJ databases">
        <title>New evidence supports the origin of RcGTA from prophage.</title>
        <authorList>
            <person name="Xu Y."/>
            <person name="Liu B."/>
            <person name="Chen F."/>
        </authorList>
    </citation>
    <scope>NUCLEOTIDE SEQUENCE [LARGE SCALE GENOMIC DNA]</scope>
    <source>
        <strain evidence="11 12">CBW1107-2</strain>
    </source>
</reference>
<keyword evidence="4" id="KW-0902">Two-component regulatory system</keyword>
<feature type="domain" description="Response regulatory" evidence="8">
    <location>
        <begin position="1251"/>
        <end position="1369"/>
    </location>
</feature>
<proteinExistence type="predicted"/>
<comment type="catalytic activity">
    <reaction evidence="1">
        <text>ATP + protein L-histidine = ADP + protein N-phospho-L-histidine.</text>
        <dbReference type="EC" id="2.7.13.3"/>
    </reaction>
</comment>
<dbReference type="RefSeq" id="WP_368803715.1">
    <property type="nucleotide sequence ID" value="NZ_JAZHFV010000005.1"/>
</dbReference>
<dbReference type="InterPro" id="IPR003661">
    <property type="entry name" value="HisK_dim/P_dom"/>
</dbReference>
<dbReference type="SMART" id="SM00091">
    <property type="entry name" value="PAS"/>
    <property type="match status" value="6"/>
</dbReference>
<feature type="region of interest" description="Disordered" evidence="6">
    <location>
        <begin position="1"/>
        <end position="28"/>
    </location>
</feature>
<dbReference type="PRINTS" id="PR00344">
    <property type="entry name" value="BCTRLSENSOR"/>
</dbReference>
<dbReference type="Proteomes" id="UP001559025">
    <property type="component" value="Unassembled WGS sequence"/>
</dbReference>
<dbReference type="InterPro" id="IPR011006">
    <property type="entry name" value="CheY-like_superfamily"/>
</dbReference>
<dbReference type="SMART" id="SM00448">
    <property type="entry name" value="REC"/>
    <property type="match status" value="2"/>
</dbReference>
<dbReference type="InterPro" id="IPR001789">
    <property type="entry name" value="Sig_transdc_resp-reg_receiver"/>
</dbReference>
<comment type="caution">
    <text evidence="11">The sequence shown here is derived from an EMBL/GenBank/DDBJ whole genome shotgun (WGS) entry which is preliminary data.</text>
</comment>
<protein>
    <recommendedName>
        <fullName evidence="2">histidine kinase</fullName>
        <ecNumber evidence="2">2.7.13.3</ecNumber>
    </recommendedName>
</protein>
<evidence type="ECO:0000259" key="10">
    <source>
        <dbReference type="PROSITE" id="PS50113"/>
    </source>
</evidence>
<name>A0ABV3WVK9_9HYPH</name>
<dbReference type="Pfam" id="PF00512">
    <property type="entry name" value="HisKA"/>
    <property type="match status" value="1"/>
</dbReference>
<feature type="modified residue" description="4-aspartylphosphate" evidence="5">
    <location>
        <position position="1136"/>
    </location>
</feature>
<dbReference type="Pfam" id="PF08448">
    <property type="entry name" value="PAS_4"/>
    <property type="match status" value="2"/>
</dbReference>
<dbReference type="InterPro" id="IPR000014">
    <property type="entry name" value="PAS"/>
</dbReference>
<dbReference type="Pfam" id="PF00072">
    <property type="entry name" value="Response_reg"/>
    <property type="match status" value="2"/>
</dbReference>
<evidence type="ECO:0000259" key="9">
    <source>
        <dbReference type="PROSITE" id="PS50112"/>
    </source>
</evidence>
<dbReference type="PROSITE" id="PS50112">
    <property type="entry name" value="PAS"/>
    <property type="match status" value="3"/>
</dbReference>
<dbReference type="CDD" id="cd00082">
    <property type="entry name" value="HisKA"/>
    <property type="match status" value="1"/>
</dbReference>
<evidence type="ECO:0000256" key="3">
    <source>
        <dbReference type="ARBA" id="ARBA00022553"/>
    </source>
</evidence>
<dbReference type="Pfam" id="PF13426">
    <property type="entry name" value="PAS_9"/>
    <property type="match status" value="1"/>
</dbReference>
<feature type="modified residue" description="4-aspartylphosphate" evidence="5">
    <location>
        <position position="1300"/>
    </location>
</feature>
<dbReference type="PANTHER" id="PTHR45339">
    <property type="entry name" value="HYBRID SIGNAL TRANSDUCTION HISTIDINE KINASE J"/>
    <property type="match status" value="1"/>
</dbReference>
<dbReference type="EC" id="2.7.13.3" evidence="2"/>
<keyword evidence="12" id="KW-1185">Reference proteome</keyword>
<dbReference type="PROSITE" id="PS50110">
    <property type="entry name" value="RESPONSE_REGULATORY"/>
    <property type="match status" value="2"/>
</dbReference>
<feature type="domain" description="PAS" evidence="9">
    <location>
        <begin position="41"/>
        <end position="86"/>
    </location>
</feature>
<dbReference type="PROSITE" id="PS50109">
    <property type="entry name" value="HIS_KIN"/>
    <property type="match status" value="1"/>
</dbReference>
<accession>A0ABV3WVK9</accession>
<dbReference type="InterPro" id="IPR013656">
    <property type="entry name" value="PAS_4"/>
</dbReference>
<evidence type="ECO:0000313" key="11">
    <source>
        <dbReference type="EMBL" id="MEX4008725.1"/>
    </source>
</evidence>
<evidence type="ECO:0000256" key="2">
    <source>
        <dbReference type="ARBA" id="ARBA00012438"/>
    </source>
</evidence>
<dbReference type="PANTHER" id="PTHR45339:SF1">
    <property type="entry name" value="HYBRID SIGNAL TRANSDUCTION HISTIDINE KINASE J"/>
    <property type="match status" value="1"/>
</dbReference>
<dbReference type="SMART" id="SM00387">
    <property type="entry name" value="HATPase_c"/>
    <property type="match status" value="1"/>
</dbReference>
<feature type="domain" description="PAC" evidence="10">
    <location>
        <begin position="775"/>
        <end position="826"/>
    </location>
</feature>
<dbReference type="Gene3D" id="3.30.565.10">
    <property type="entry name" value="Histidine kinase-like ATPase, C-terminal domain"/>
    <property type="match status" value="1"/>
</dbReference>
<dbReference type="SMART" id="SM00388">
    <property type="entry name" value="HisKA"/>
    <property type="match status" value="1"/>
</dbReference>
<dbReference type="SUPFAM" id="SSF55785">
    <property type="entry name" value="PYP-like sensor domain (PAS domain)"/>
    <property type="match status" value="6"/>
</dbReference>
<dbReference type="CDD" id="cd17546">
    <property type="entry name" value="REC_hyHK_CKI1_RcsC-like"/>
    <property type="match status" value="2"/>
</dbReference>
<keyword evidence="3 5" id="KW-0597">Phosphoprotein</keyword>
<dbReference type="SUPFAM" id="SSF52172">
    <property type="entry name" value="CheY-like"/>
    <property type="match status" value="2"/>
</dbReference>
<dbReference type="InterPro" id="IPR036890">
    <property type="entry name" value="HATPase_C_sf"/>
</dbReference>
<evidence type="ECO:0000259" key="7">
    <source>
        <dbReference type="PROSITE" id="PS50109"/>
    </source>
</evidence>
<dbReference type="SUPFAM" id="SSF47384">
    <property type="entry name" value="Homodimeric domain of signal transducing histidine kinase"/>
    <property type="match status" value="1"/>
</dbReference>
<feature type="domain" description="PAS" evidence="9">
    <location>
        <begin position="439"/>
        <end position="509"/>
    </location>
</feature>
<dbReference type="InterPro" id="IPR001610">
    <property type="entry name" value="PAC"/>
</dbReference>
<dbReference type="SUPFAM" id="SSF55874">
    <property type="entry name" value="ATPase domain of HSP90 chaperone/DNA topoisomerase II/histidine kinase"/>
    <property type="match status" value="1"/>
</dbReference>
<dbReference type="EMBL" id="JAZHFV010000005">
    <property type="protein sequence ID" value="MEX4008725.1"/>
    <property type="molecule type" value="Genomic_DNA"/>
</dbReference>
<dbReference type="NCBIfam" id="TIGR00229">
    <property type="entry name" value="sensory_box"/>
    <property type="match status" value="3"/>
</dbReference>
<evidence type="ECO:0000256" key="1">
    <source>
        <dbReference type="ARBA" id="ARBA00000085"/>
    </source>
</evidence>
<dbReference type="InterPro" id="IPR036097">
    <property type="entry name" value="HisK_dim/P_sf"/>
</dbReference>
<dbReference type="Pfam" id="PF02518">
    <property type="entry name" value="HATPase_c"/>
    <property type="match status" value="1"/>
</dbReference>
<dbReference type="PROSITE" id="PS50113">
    <property type="entry name" value="PAC"/>
    <property type="match status" value="1"/>
</dbReference>
<evidence type="ECO:0000259" key="8">
    <source>
        <dbReference type="PROSITE" id="PS50110"/>
    </source>
</evidence>